<dbReference type="Proteomes" id="UP001221413">
    <property type="component" value="Unassembled WGS sequence"/>
</dbReference>
<reference evidence="1" key="1">
    <citation type="submission" date="2023-01" db="EMBL/GenBank/DDBJ databases">
        <title>The chitinases involved in constricting ring structure development in the nematode-trapping fungus Drechslerella dactyloides.</title>
        <authorList>
            <person name="Wang R."/>
            <person name="Zhang L."/>
            <person name="Tang P."/>
            <person name="Li S."/>
            <person name="Liang L."/>
        </authorList>
    </citation>
    <scope>NUCLEOTIDE SEQUENCE</scope>
    <source>
        <strain evidence="1">YMF1.00031</strain>
    </source>
</reference>
<keyword evidence="2" id="KW-1185">Reference proteome</keyword>
<proteinExistence type="predicted"/>
<evidence type="ECO:0000313" key="1">
    <source>
        <dbReference type="EMBL" id="KAJ6258719.1"/>
    </source>
</evidence>
<comment type="caution">
    <text evidence="1">The sequence shown here is derived from an EMBL/GenBank/DDBJ whole genome shotgun (WGS) entry which is preliminary data.</text>
</comment>
<organism evidence="1 2">
    <name type="scientific">Drechslerella dactyloides</name>
    <name type="common">Nematode-trapping fungus</name>
    <name type="synonym">Arthrobotrys dactyloides</name>
    <dbReference type="NCBI Taxonomy" id="74499"/>
    <lineage>
        <taxon>Eukaryota</taxon>
        <taxon>Fungi</taxon>
        <taxon>Dikarya</taxon>
        <taxon>Ascomycota</taxon>
        <taxon>Pezizomycotina</taxon>
        <taxon>Orbiliomycetes</taxon>
        <taxon>Orbiliales</taxon>
        <taxon>Orbiliaceae</taxon>
        <taxon>Drechslerella</taxon>
    </lineage>
</organism>
<evidence type="ECO:0000313" key="2">
    <source>
        <dbReference type="Proteomes" id="UP001221413"/>
    </source>
</evidence>
<dbReference type="EMBL" id="JAQGDS010000008">
    <property type="protein sequence ID" value="KAJ6258719.1"/>
    <property type="molecule type" value="Genomic_DNA"/>
</dbReference>
<protein>
    <submittedName>
        <fullName evidence="1">Uncharacterized protein</fullName>
    </submittedName>
</protein>
<name>A0AAD6IU41_DREDA</name>
<dbReference type="AlphaFoldDB" id="A0AAD6IU41"/>
<sequence>MPRQEISLGSAAGKSRRIRGICPRHRFPFNAIALFNLVSVLTEGGSRLCCIQHFYFLARCDVGICTVEQWLQGDWQGSIEIVPTVDPID</sequence>
<accession>A0AAD6IU41</accession>
<gene>
    <name evidence="1" type="ORF">Dda_6770</name>
</gene>